<protein>
    <submittedName>
        <fullName evidence="5">Helix-turn-helix transcriptional regulator</fullName>
    </submittedName>
</protein>
<dbReference type="InterPro" id="IPR002577">
    <property type="entry name" value="HTH_HxlR"/>
</dbReference>
<dbReference type="EMBL" id="JAPCID010000008">
    <property type="protein sequence ID" value="MDA0137186.1"/>
    <property type="molecule type" value="Genomic_DNA"/>
</dbReference>
<gene>
    <name evidence="5" type="ORF">OJ962_06730</name>
</gene>
<comment type="caution">
    <text evidence="5">The sequence shown here is derived from an EMBL/GenBank/DDBJ whole genome shotgun (WGS) entry which is preliminary data.</text>
</comment>
<dbReference type="RefSeq" id="WP_202957150.1">
    <property type="nucleotide sequence ID" value="NZ_JAPCID010000008.1"/>
</dbReference>
<feature type="domain" description="HTH hxlR-type" evidence="4">
    <location>
        <begin position="25"/>
        <end position="125"/>
    </location>
</feature>
<evidence type="ECO:0000256" key="3">
    <source>
        <dbReference type="ARBA" id="ARBA00023163"/>
    </source>
</evidence>
<evidence type="ECO:0000313" key="6">
    <source>
        <dbReference type="Proteomes" id="UP001147700"/>
    </source>
</evidence>
<accession>A0ABT4RF56</accession>
<evidence type="ECO:0000256" key="2">
    <source>
        <dbReference type="ARBA" id="ARBA00023125"/>
    </source>
</evidence>
<keyword evidence="6" id="KW-1185">Reference proteome</keyword>
<name>A0ABT4RF56_9ACTN</name>
<keyword evidence="3" id="KW-0804">Transcription</keyword>
<dbReference type="Proteomes" id="UP001147700">
    <property type="component" value="Unassembled WGS sequence"/>
</dbReference>
<dbReference type="InterPro" id="IPR036390">
    <property type="entry name" value="WH_DNA-bd_sf"/>
</dbReference>
<organism evidence="5 6">
    <name type="scientific">Solirubrobacter deserti</name>
    <dbReference type="NCBI Taxonomy" id="2282478"/>
    <lineage>
        <taxon>Bacteria</taxon>
        <taxon>Bacillati</taxon>
        <taxon>Actinomycetota</taxon>
        <taxon>Thermoleophilia</taxon>
        <taxon>Solirubrobacterales</taxon>
        <taxon>Solirubrobacteraceae</taxon>
        <taxon>Solirubrobacter</taxon>
    </lineage>
</organism>
<dbReference type="Gene3D" id="1.10.10.10">
    <property type="entry name" value="Winged helix-like DNA-binding domain superfamily/Winged helix DNA-binding domain"/>
    <property type="match status" value="1"/>
</dbReference>
<dbReference type="SUPFAM" id="SSF46785">
    <property type="entry name" value="Winged helix' DNA-binding domain"/>
    <property type="match status" value="1"/>
</dbReference>
<evidence type="ECO:0000259" key="4">
    <source>
        <dbReference type="PROSITE" id="PS51118"/>
    </source>
</evidence>
<dbReference type="PANTHER" id="PTHR33204:SF39">
    <property type="entry name" value="TRANSCRIPTIONAL REGULATORY PROTEIN"/>
    <property type="match status" value="1"/>
</dbReference>
<dbReference type="PANTHER" id="PTHR33204">
    <property type="entry name" value="TRANSCRIPTIONAL REGULATOR, MARR FAMILY"/>
    <property type="match status" value="1"/>
</dbReference>
<proteinExistence type="predicted"/>
<dbReference type="InterPro" id="IPR036388">
    <property type="entry name" value="WH-like_DNA-bd_sf"/>
</dbReference>
<evidence type="ECO:0000256" key="1">
    <source>
        <dbReference type="ARBA" id="ARBA00023015"/>
    </source>
</evidence>
<dbReference type="Pfam" id="PF01638">
    <property type="entry name" value="HxlR"/>
    <property type="match status" value="1"/>
</dbReference>
<evidence type="ECO:0000313" key="5">
    <source>
        <dbReference type="EMBL" id="MDA0137186.1"/>
    </source>
</evidence>
<sequence>MTTSPAPPAAAEQAHTRRVAERTRSARLIRDSIGLLSSKWSVDVLLALGDGTRRYHELLEDLSPISEKVLTQTLRAMERDGLLIRRVHAEVPPRVEYALSSLGATMAPPLKALGSWSLAHGKRVDEARERFDARAAARVRAA</sequence>
<reference evidence="5" key="1">
    <citation type="submission" date="2022-10" db="EMBL/GenBank/DDBJ databases">
        <title>The WGS of Solirubrobacter sp. CPCC 204708.</title>
        <authorList>
            <person name="Jiang Z."/>
        </authorList>
    </citation>
    <scope>NUCLEOTIDE SEQUENCE</scope>
    <source>
        <strain evidence="5">CPCC 204708</strain>
    </source>
</reference>
<keyword evidence="2" id="KW-0238">DNA-binding</keyword>
<keyword evidence="1" id="KW-0805">Transcription regulation</keyword>
<dbReference type="PROSITE" id="PS51118">
    <property type="entry name" value="HTH_HXLR"/>
    <property type="match status" value="1"/>
</dbReference>